<name>A0A310SJA0_9HYME</name>
<accession>A0A310SJA0</accession>
<dbReference type="EMBL" id="KQ764530">
    <property type="protein sequence ID" value="OAD54492.1"/>
    <property type="molecule type" value="Genomic_DNA"/>
</dbReference>
<feature type="compositionally biased region" description="Basic and acidic residues" evidence="1">
    <location>
        <begin position="1"/>
        <end position="14"/>
    </location>
</feature>
<organism evidence="2 3">
    <name type="scientific">Eufriesea mexicana</name>
    <dbReference type="NCBI Taxonomy" id="516756"/>
    <lineage>
        <taxon>Eukaryota</taxon>
        <taxon>Metazoa</taxon>
        <taxon>Ecdysozoa</taxon>
        <taxon>Arthropoda</taxon>
        <taxon>Hexapoda</taxon>
        <taxon>Insecta</taxon>
        <taxon>Pterygota</taxon>
        <taxon>Neoptera</taxon>
        <taxon>Endopterygota</taxon>
        <taxon>Hymenoptera</taxon>
        <taxon>Apocrita</taxon>
        <taxon>Aculeata</taxon>
        <taxon>Apoidea</taxon>
        <taxon>Anthophila</taxon>
        <taxon>Apidae</taxon>
        <taxon>Eufriesea</taxon>
    </lineage>
</organism>
<reference evidence="2 3" key="1">
    <citation type="submission" date="2015-07" db="EMBL/GenBank/DDBJ databases">
        <title>The genome of Eufriesea mexicana.</title>
        <authorList>
            <person name="Pan H."/>
            <person name="Kapheim K."/>
        </authorList>
    </citation>
    <scope>NUCLEOTIDE SEQUENCE [LARGE SCALE GENOMIC DNA]</scope>
    <source>
        <strain evidence="2">0111107269</strain>
        <tissue evidence="2">Whole body</tissue>
    </source>
</reference>
<dbReference type="AlphaFoldDB" id="A0A310SJA0"/>
<feature type="compositionally biased region" description="Basic and acidic residues" evidence="1">
    <location>
        <begin position="49"/>
        <end position="58"/>
    </location>
</feature>
<feature type="region of interest" description="Disordered" evidence="1">
    <location>
        <begin position="1"/>
        <end position="58"/>
    </location>
</feature>
<evidence type="ECO:0000256" key="1">
    <source>
        <dbReference type="SAM" id="MobiDB-lite"/>
    </source>
</evidence>
<evidence type="ECO:0000313" key="3">
    <source>
        <dbReference type="Proteomes" id="UP000250275"/>
    </source>
</evidence>
<gene>
    <name evidence="2" type="ORF">WN48_06714</name>
</gene>
<protein>
    <submittedName>
        <fullName evidence="2">Uncharacterized protein</fullName>
    </submittedName>
</protein>
<evidence type="ECO:0000313" key="2">
    <source>
        <dbReference type="EMBL" id="OAD54492.1"/>
    </source>
</evidence>
<sequence>MRERGNGDRGKVADRTGAVAAKTGSVANTRSEGGKKDDLSGGSWSAVEQDQRKESTEN</sequence>
<proteinExistence type="predicted"/>
<dbReference type="Proteomes" id="UP000250275">
    <property type="component" value="Unassembled WGS sequence"/>
</dbReference>
<keyword evidence="3" id="KW-1185">Reference proteome</keyword>